<dbReference type="AlphaFoldDB" id="A0A3N4I031"/>
<sequence>MPKRQVNTNDGIRNKRYRLSGKDEMGYTAAGDGGEGILDASVTDSFIASTGDGGEGILDASVTDSFIASTGDGKDGVVGVDAAGLLGVSAGDGLGVVGVDAAGLLGVSAGDGLGVVGVDAAGLLGVSAGDGKDGVLGVECDEAFGSSDSYLSNRSDSVREASSVTTSPNSPLAPFHRSSSVGYSSDLSFLTYDPLERMRASTAQLCEAAFAHSGVSTFIHDPVAQLVGNNSPRFPSVEMDVIIRARIRQDADGATIGDIVCDLKEEEEMDDDENFFSRMSSFTIGWVSSEDNNVDNIRFLLQSHESHTFVCATITEVMEDGSFLVSWEFAGGRCSAW</sequence>
<accession>A0A3N4I031</accession>
<gene>
    <name evidence="1" type="ORF">BJ508DRAFT_309564</name>
</gene>
<proteinExistence type="predicted"/>
<dbReference type="Proteomes" id="UP000275078">
    <property type="component" value="Unassembled WGS sequence"/>
</dbReference>
<organism evidence="1 2">
    <name type="scientific">Ascobolus immersus RN42</name>
    <dbReference type="NCBI Taxonomy" id="1160509"/>
    <lineage>
        <taxon>Eukaryota</taxon>
        <taxon>Fungi</taxon>
        <taxon>Dikarya</taxon>
        <taxon>Ascomycota</taxon>
        <taxon>Pezizomycotina</taxon>
        <taxon>Pezizomycetes</taxon>
        <taxon>Pezizales</taxon>
        <taxon>Ascobolaceae</taxon>
        <taxon>Ascobolus</taxon>
    </lineage>
</organism>
<protein>
    <submittedName>
        <fullName evidence="1">Uncharacterized protein</fullName>
    </submittedName>
</protein>
<dbReference type="EMBL" id="ML119716">
    <property type="protein sequence ID" value="RPA78078.1"/>
    <property type="molecule type" value="Genomic_DNA"/>
</dbReference>
<keyword evidence="2" id="KW-1185">Reference proteome</keyword>
<evidence type="ECO:0000313" key="1">
    <source>
        <dbReference type="EMBL" id="RPA78078.1"/>
    </source>
</evidence>
<name>A0A3N4I031_ASCIM</name>
<evidence type="ECO:0000313" key="2">
    <source>
        <dbReference type="Proteomes" id="UP000275078"/>
    </source>
</evidence>
<reference evidence="1 2" key="1">
    <citation type="journal article" date="2018" name="Nat. Ecol. Evol.">
        <title>Pezizomycetes genomes reveal the molecular basis of ectomycorrhizal truffle lifestyle.</title>
        <authorList>
            <person name="Murat C."/>
            <person name="Payen T."/>
            <person name="Noel B."/>
            <person name="Kuo A."/>
            <person name="Morin E."/>
            <person name="Chen J."/>
            <person name="Kohler A."/>
            <person name="Krizsan K."/>
            <person name="Balestrini R."/>
            <person name="Da Silva C."/>
            <person name="Montanini B."/>
            <person name="Hainaut M."/>
            <person name="Levati E."/>
            <person name="Barry K.W."/>
            <person name="Belfiori B."/>
            <person name="Cichocki N."/>
            <person name="Clum A."/>
            <person name="Dockter R.B."/>
            <person name="Fauchery L."/>
            <person name="Guy J."/>
            <person name="Iotti M."/>
            <person name="Le Tacon F."/>
            <person name="Lindquist E.A."/>
            <person name="Lipzen A."/>
            <person name="Malagnac F."/>
            <person name="Mello A."/>
            <person name="Molinier V."/>
            <person name="Miyauchi S."/>
            <person name="Poulain J."/>
            <person name="Riccioni C."/>
            <person name="Rubini A."/>
            <person name="Sitrit Y."/>
            <person name="Splivallo R."/>
            <person name="Traeger S."/>
            <person name="Wang M."/>
            <person name="Zifcakova L."/>
            <person name="Wipf D."/>
            <person name="Zambonelli A."/>
            <person name="Paolocci F."/>
            <person name="Nowrousian M."/>
            <person name="Ottonello S."/>
            <person name="Baldrian P."/>
            <person name="Spatafora J.W."/>
            <person name="Henrissat B."/>
            <person name="Nagy L.G."/>
            <person name="Aury J.M."/>
            <person name="Wincker P."/>
            <person name="Grigoriev I.V."/>
            <person name="Bonfante P."/>
            <person name="Martin F.M."/>
        </authorList>
    </citation>
    <scope>NUCLEOTIDE SEQUENCE [LARGE SCALE GENOMIC DNA]</scope>
    <source>
        <strain evidence="1 2">RN42</strain>
    </source>
</reference>